<protein>
    <submittedName>
        <fullName evidence="3">Uncharacterized protein LOC112686294</fullName>
    </submittedName>
</protein>
<dbReference type="AlphaFoldDB" id="A0A8B8FVB7"/>
<organism evidence="2 3">
    <name type="scientific">Sipha flava</name>
    <name type="common">yellow sugarcane aphid</name>
    <dbReference type="NCBI Taxonomy" id="143950"/>
    <lineage>
        <taxon>Eukaryota</taxon>
        <taxon>Metazoa</taxon>
        <taxon>Ecdysozoa</taxon>
        <taxon>Arthropoda</taxon>
        <taxon>Hexapoda</taxon>
        <taxon>Insecta</taxon>
        <taxon>Pterygota</taxon>
        <taxon>Neoptera</taxon>
        <taxon>Paraneoptera</taxon>
        <taxon>Hemiptera</taxon>
        <taxon>Sternorrhyncha</taxon>
        <taxon>Aphidomorpha</taxon>
        <taxon>Aphidoidea</taxon>
        <taxon>Aphididae</taxon>
        <taxon>Sipha</taxon>
    </lineage>
</organism>
<accession>A0A8B8FVB7</accession>
<dbReference type="CDD" id="cd15517">
    <property type="entry name" value="PHD_TCF19_like"/>
    <property type="match status" value="1"/>
</dbReference>
<reference evidence="3" key="1">
    <citation type="submission" date="2025-08" db="UniProtKB">
        <authorList>
            <consortium name="RefSeq"/>
        </authorList>
    </citation>
    <scope>IDENTIFICATION</scope>
    <source>
        <tissue evidence="3">Whole body</tissue>
    </source>
</reference>
<keyword evidence="2" id="KW-1185">Reference proteome</keyword>
<proteinExistence type="predicted"/>
<dbReference type="GO" id="GO:0003677">
    <property type="term" value="F:DNA binding"/>
    <property type="evidence" value="ECO:0007669"/>
    <property type="project" value="TreeGrafter"/>
</dbReference>
<evidence type="ECO:0000259" key="1">
    <source>
        <dbReference type="Pfam" id="PF03184"/>
    </source>
</evidence>
<dbReference type="PANTHER" id="PTHR19303:SF74">
    <property type="entry name" value="POGO TRANSPOSABLE ELEMENT WITH KRAB DOMAIN"/>
    <property type="match status" value="1"/>
</dbReference>
<dbReference type="Pfam" id="PF03184">
    <property type="entry name" value="DDE_1"/>
    <property type="match status" value="1"/>
</dbReference>
<dbReference type="SUPFAM" id="SSF57903">
    <property type="entry name" value="FYVE/PHD zinc finger"/>
    <property type="match status" value="1"/>
</dbReference>
<evidence type="ECO:0000313" key="3">
    <source>
        <dbReference type="RefSeq" id="XP_025414290.1"/>
    </source>
</evidence>
<dbReference type="PANTHER" id="PTHR19303">
    <property type="entry name" value="TRANSPOSON"/>
    <property type="match status" value="1"/>
</dbReference>
<sequence>TSKIIASKGRKQVGAVTSAERGETITVEICMSAAGSFMPPLFVFPRQRHNVEFMRNAPPGSFAEFHKSGWMQKEIFERWLEKFIIFTNASKDRPVLLILDGHSTKIIELITMARDNGVILLYFPPHCTHKLLPLDVGFMKPLSTYYDQENTNWLGTNVGNVITVKQVADIFGLAYIKATSISTAINIFKKTGIWPLNPDVFTDADFMAAETTNVDEQMFNNIENNSLRINQNDAMDNLQIENIEIELLEDIQIEMLDDIQFESYANPVIISTPKTNTPVPSTSFEKLSPKDIMPVPQESIESKQRKRKNIRRGKTVIFTSSPYKNDLQNQKDEAKQKLILKINLREERLKKKSSDENDAECLYCGETYSTSIEGWVQCRVCEKWAHCSCAGEDDSEKELQHICDICKPDP</sequence>
<feature type="domain" description="DDE-1" evidence="1">
    <location>
        <begin position="23"/>
        <end position="154"/>
    </location>
</feature>
<name>A0A8B8FVB7_9HEMI</name>
<dbReference type="InterPro" id="IPR050863">
    <property type="entry name" value="CenT-Element_Derived"/>
</dbReference>
<dbReference type="Gene3D" id="3.30.40.10">
    <property type="entry name" value="Zinc/RING finger domain, C3HC4 (zinc finger)"/>
    <property type="match status" value="1"/>
</dbReference>
<dbReference type="GeneID" id="112686294"/>
<dbReference type="RefSeq" id="XP_025414290.1">
    <property type="nucleotide sequence ID" value="XM_025558505.1"/>
</dbReference>
<dbReference type="GO" id="GO:0005634">
    <property type="term" value="C:nucleus"/>
    <property type="evidence" value="ECO:0007669"/>
    <property type="project" value="TreeGrafter"/>
</dbReference>
<dbReference type="Proteomes" id="UP000694846">
    <property type="component" value="Unplaced"/>
</dbReference>
<evidence type="ECO:0000313" key="2">
    <source>
        <dbReference type="Proteomes" id="UP000694846"/>
    </source>
</evidence>
<feature type="non-terminal residue" evidence="3">
    <location>
        <position position="1"/>
    </location>
</feature>
<dbReference type="InterPro" id="IPR011011">
    <property type="entry name" value="Znf_FYVE_PHD"/>
</dbReference>
<dbReference type="OrthoDB" id="6606073at2759"/>
<gene>
    <name evidence="3" type="primary">LOC112686294</name>
</gene>
<dbReference type="InterPro" id="IPR004875">
    <property type="entry name" value="DDE_SF_endonuclease_dom"/>
</dbReference>
<dbReference type="InterPro" id="IPR013083">
    <property type="entry name" value="Znf_RING/FYVE/PHD"/>
</dbReference>